<feature type="domain" description="HTH cro/C1-type" evidence="1">
    <location>
        <begin position="75"/>
        <end position="100"/>
    </location>
</feature>
<reference evidence="2" key="1">
    <citation type="submission" date="2020-09" db="EMBL/GenBank/DDBJ databases">
        <title>A novel bacterium of genus Paenibacillus, isolated from South China Sea.</title>
        <authorList>
            <person name="Huang H."/>
            <person name="Mo K."/>
            <person name="Hu Y."/>
        </authorList>
    </citation>
    <scope>NUCLEOTIDE SEQUENCE</scope>
    <source>
        <strain evidence="2">IB182363</strain>
    </source>
</reference>
<organism evidence="2 3">
    <name type="scientific">Paenibacillus oceani</name>
    <dbReference type="NCBI Taxonomy" id="2772510"/>
    <lineage>
        <taxon>Bacteria</taxon>
        <taxon>Bacillati</taxon>
        <taxon>Bacillota</taxon>
        <taxon>Bacilli</taxon>
        <taxon>Bacillales</taxon>
        <taxon>Paenibacillaceae</taxon>
        <taxon>Paenibacillus</taxon>
    </lineage>
</organism>
<dbReference type="AlphaFoldDB" id="A0A927C7C1"/>
<gene>
    <name evidence="2" type="ORF">IDH45_01600</name>
</gene>
<evidence type="ECO:0000313" key="2">
    <source>
        <dbReference type="EMBL" id="MBD2860680.1"/>
    </source>
</evidence>
<proteinExistence type="predicted"/>
<dbReference type="Proteomes" id="UP000639396">
    <property type="component" value="Unassembled WGS sequence"/>
</dbReference>
<evidence type="ECO:0000313" key="3">
    <source>
        <dbReference type="Proteomes" id="UP000639396"/>
    </source>
</evidence>
<dbReference type="RefSeq" id="WP_190924036.1">
    <property type="nucleotide sequence ID" value="NZ_JACXJA010000002.1"/>
</dbReference>
<sequence length="148" mass="16724">MLTAAPFEQRKTLLHLFIKRITMNESKKIETIELSFDENVDSYFSDSPVAAAAGDSLQRKQARKREKIDFAGGVERGERNLSLENIGKIVVALDVEPKLLFEFDEPFMSPVSDEKEAVLQEVLAILKGKDVAHIRMSKNILAEIFNML</sequence>
<dbReference type="InterPro" id="IPR001387">
    <property type="entry name" value="Cro/C1-type_HTH"/>
</dbReference>
<dbReference type="EMBL" id="JACXJA010000002">
    <property type="protein sequence ID" value="MBD2860680.1"/>
    <property type="molecule type" value="Genomic_DNA"/>
</dbReference>
<dbReference type="PROSITE" id="PS50943">
    <property type="entry name" value="HTH_CROC1"/>
    <property type="match status" value="1"/>
</dbReference>
<comment type="caution">
    <text evidence="2">The sequence shown here is derived from an EMBL/GenBank/DDBJ whole genome shotgun (WGS) entry which is preliminary data.</text>
</comment>
<keyword evidence="3" id="KW-1185">Reference proteome</keyword>
<protein>
    <recommendedName>
        <fullName evidence="1">HTH cro/C1-type domain-containing protein</fullName>
    </recommendedName>
</protein>
<accession>A0A927C7C1</accession>
<name>A0A927C7C1_9BACL</name>
<evidence type="ECO:0000259" key="1">
    <source>
        <dbReference type="PROSITE" id="PS50943"/>
    </source>
</evidence>